<keyword evidence="4" id="KW-0812">Transmembrane</keyword>
<dbReference type="InterPro" id="IPR012337">
    <property type="entry name" value="RNaseH-like_sf"/>
</dbReference>
<dbReference type="GO" id="GO:0003676">
    <property type="term" value="F:nucleic acid binding"/>
    <property type="evidence" value="ECO:0007669"/>
    <property type="project" value="InterPro"/>
</dbReference>
<organism evidence="6 7">
    <name type="scientific">Plebeiibacterium sediminum</name>
    <dbReference type="NCBI Taxonomy" id="2992112"/>
    <lineage>
        <taxon>Bacteria</taxon>
        <taxon>Pseudomonadati</taxon>
        <taxon>Bacteroidota</taxon>
        <taxon>Bacteroidia</taxon>
        <taxon>Marinilabiliales</taxon>
        <taxon>Marinilabiliaceae</taxon>
        <taxon>Plebeiibacterium</taxon>
    </lineage>
</organism>
<dbReference type="InterPro" id="IPR036397">
    <property type="entry name" value="RNaseH_sf"/>
</dbReference>
<dbReference type="Gene3D" id="3.30.420.10">
    <property type="entry name" value="Ribonuclease H-like superfamily/Ribonuclease H"/>
    <property type="match status" value="1"/>
</dbReference>
<evidence type="ECO:0000256" key="3">
    <source>
        <dbReference type="ARBA" id="ARBA00022839"/>
    </source>
</evidence>
<dbReference type="GO" id="GO:0006259">
    <property type="term" value="P:DNA metabolic process"/>
    <property type="evidence" value="ECO:0007669"/>
    <property type="project" value="UniProtKB-ARBA"/>
</dbReference>
<feature type="transmembrane region" description="Helical" evidence="4">
    <location>
        <begin position="214"/>
        <end position="232"/>
    </location>
</feature>
<protein>
    <submittedName>
        <fullName evidence="6">3'-5' exonuclease</fullName>
    </submittedName>
</protein>
<keyword evidence="4" id="KW-1133">Transmembrane helix</keyword>
<dbReference type="PANTHER" id="PTHR30231">
    <property type="entry name" value="DNA POLYMERASE III SUBUNIT EPSILON"/>
    <property type="match status" value="1"/>
</dbReference>
<feature type="domain" description="Exonuclease" evidence="5">
    <location>
        <begin position="4"/>
        <end position="190"/>
    </location>
</feature>
<comment type="caution">
    <text evidence="6">The sequence shown here is derived from an EMBL/GenBank/DDBJ whole genome shotgun (WGS) entry which is preliminary data.</text>
</comment>
<keyword evidence="3 6" id="KW-0269">Exonuclease</keyword>
<dbReference type="PANTHER" id="PTHR30231:SF4">
    <property type="entry name" value="PROTEIN NEN2"/>
    <property type="match status" value="1"/>
</dbReference>
<dbReference type="EMBL" id="JAPDPJ010000013">
    <property type="protein sequence ID" value="MCW3786332.1"/>
    <property type="molecule type" value="Genomic_DNA"/>
</dbReference>
<evidence type="ECO:0000256" key="2">
    <source>
        <dbReference type="ARBA" id="ARBA00022801"/>
    </source>
</evidence>
<dbReference type="CDD" id="cd06127">
    <property type="entry name" value="DEDDh"/>
    <property type="match status" value="1"/>
</dbReference>
<accession>A0AAE3SET2</accession>
<evidence type="ECO:0000256" key="1">
    <source>
        <dbReference type="ARBA" id="ARBA00022722"/>
    </source>
</evidence>
<proteinExistence type="predicted"/>
<evidence type="ECO:0000313" key="6">
    <source>
        <dbReference type="EMBL" id="MCW3786332.1"/>
    </source>
</evidence>
<dbReference type="AlphaFoldDB" id="A0AAE3SET2"/>
<keyword evidence="2" id="KW-0378">Hydrolase</keyword>
<sequence>MNDYILFLDTETSDKPKYWNAPTDEVDHWPYILQIAWTICKKSGETVLTHDYYINPGDIKMSEESMRVHGITLDFLKKNGIKREEVLQQLSDDLEKFNPLVVGHFLKFDIKMIEVGFNRAGIKQSFLHRPRFCTMFVTRSIFLGANSRLLRLNELYKSLFGAEFKNQHNALYDALAAKDCFFELLKKGQIKEKEFIKQAKYFKEKHNSGLLKKVVMPSIILVIIIFVLYLLLVSI</sequence>
<dbReference type="RefSeq" id="WP_301189898.1">
    <property type="nucleotide sequence ID" value="NZ_JAPDPJ010000013.1"/>
</dbReference>
<gene>
    <name evidence="6" type="ORF">OM075_07630</name>
</gene>
<name>A0AAE3SET2_9BACT</name>
<dbReference type="InterPro" id="IPR013520">
    <property type="entry name" value="Ribonucl_H"/>
</dbReference>
<reference evidence="6" key="1">
    <citation type="submission" date="2022-10" db="EMBL/GenBank/DDBJ databases">
        <authorList>
            <person name="Yu W.X."/>
        </authorList>
    </citation>
    <scope>NUCLEOTIDE SEQUENCE</scope>
    <source>
        <strain evidence="6">AAT</strain>
    </source>
</reference>
<dbReference type="GO" id="GO:0008408">
    <property type="term" value="F:3'-5' exonuclease activity"/>
    <property type="evidence" value="ECO:0007669"/>
    <property type="project" value="TreeGrafter"/>
</dbReference>
<dbReference type="Proteomes" id="UP001209229">
    <property type="component" value="Unassembled WGS sequence"/>
</dbReference>
<keyword evidence="7" id="KW-1185">Reference proteome</keyword>
<dbReference type="SUPFAM" id="SSF53098">
    <property type="entry name" value="Ribonuclease H-like"/>
    <property type="match status" value="1"/>
</dbReference>
<dbReference type="SMART" id="SM00479">
    <property type="entry name" value="EXOIII"/>
    <property type="match status" value="1"/>
</dbReference>
<dbReference type="Pfam" id="PF00929">
    <property type="entry name" value="RNase_T"/>
    <property type="match status" value="1"/>
</dbReference>
<evidence type="ECO:0000256" key="4">
    <source>
        <dbReference type="SAM" id="Phobius"/>
    </source>
</evidence>
<keyword evidence="4" id="KW-0472">Membrane</keyword>
<keyword evidence="1" id="KW-0540">Nuclease</keyword>
<evidence type="ECO:0000259" key="5">
    <source>
        <dbReference type="SMART" id="SM00479"/>
    </source>
</evidence>
<evidence type="ECO:0000313" key="7">
    <source>
        <dbReference type="Proteomes" id="UP001209229"/>
    </source>
</evidence>